<dbReference type="RefSeq" id="WP_051909884.1">
    <property type="nucleotide sequence ID" value="NZ_HG938354.1"/>
</dbReference>
<dbReference type="SUPFAM" id="SSF51735">
    <property type="entry name" value="NAD(P)-binding Rossmann-fold domains"/>
    <property type="match status" value="1"/>
</dbReference>
<dbReference type="Proteomes" id="UP000028181">
    <property type="component" value="Plasmid pHAMBI540a"/>
</dbReference>
<evidence type="ECO:0000313" key="3">
    <source>
        <dbReference type="Proteomes" id="UP000028181"/>
    </source>
</evidence>
<evidence type="ECO:0000313" key="2">
    <source>
        <dbReference type="EMBL" id="CDN51932.1"/>
    </source>
</evidence>
<dbReference type="PATRIC" id="fig|1028800.3.peg.5897"/>
<evidence type="ECO:0000256" key="1">
    <source>
        <dbReference type="SAM" id="MobiDB-lite"/>
    </source>
</evidence>
<dbReference type="GeneID" id="25391855"/>
<protein>
    <submittedName>
        <fullName evidence="2">Uncharacterized protein</fullName>
    </submittedName>
</protein>
<geneLocation type="plasmid" evidence="3">
    <name>II</name>
</geneLocation>
<accession>A0A068T0G9</accession>
<feature type="region of interest" description="Disordered" evidence="1">
    <location>
        <begin position="1"/>
        <end position="20"/>
    </location>
</feature>
<dbReference type="InterPro" id="IPR036291">
    <property type="entry name" value="NAD(P)-bd_dom_sf"/>
</dbReference>
<dbReference type="HOGENOM" id="CLU_2917933_0_0_5"/>
<keyword evidence="2" id="KW-0614">Plasmid</keyword>
<dbReference type="AlphaFoldDB" id="A0A068T0G9"/>
<sequence length="61" mass="6568">MSLDRSRDLSHAGASVTGNRLGPIRLTNALIEHLRRQPHAAIVNLSSDLAFVSLVIAQPIP</sequence>
<reference evidence="3" key="1">
    <citation type="journal article" date="2014" name="BMC Genomics">
        <title>Genome sequencing of two Neorhizobium galegae strains reveals a noeT gene responsible for the unusual acetylation of the nodulation factors.</title>
        <authorList>
            <person name="Osterman J."/>
            <person name="Marsh J."/>
            <person name="Laine P.K."/>
            <person name="Zeng Z."/>
            <person name="Alatalo E."/>
            <person name="Sullivan J.T."/>
            <person name="Young J.P."/>
            <person name="Thomas-Oates J."/>
            <person name="Paulin L."/>
            <person name="Lindstrom K."/>
        </authorList>
    </citation>
    <scope>NUCLEOTIDE SEQUENCE [LARGE SCALE GENOMIC DNA]</scope>
    <source>
        <strain evidence="3">HAMBI 540</strain>
    </source>
</reference>
<keyword evidence="3" id="KW-1185">Reference proteome</keyword>
<organism evidence="2 3">
    <name type="scientific">Neorhizobium galegae bv. orientalis str. HAMBI 540</name>
    <dbReference type="NCBI Taxonomy" id="1028800"/>
    <lineage>
        <taxon>Bacteria</taxon>
        <taxon>Pseudomonadati</taxon>
        <taxon>Pseudomonadota</taxon>
        <taxon>Alphaproteobacteria</taxon>
        <taxon>Hyphomicrobiales</taxon>
        <taxon>Rhizobiaceae</taxon>
        <taxon>Rhizobium/Agrobacterium group</taxon>
        <taxon>Neorhizobium</taxon>
    </lineage>
</organism>
<dbReference type="EMBL" id="HG938354">
    <property type="protein sequence ID" value="CDN51932.1"/>
    <property type="molecule type" value="Genomic_DNA"/>
</dbReference>
<gene>
    <name evidence="2" type="ORF">RG540_PA12560</name>
</gene>
<proteinExistence type="predicted"/>
<name>A0A068T0G9_NEOGA</name>
<dbReference type="KEGG" id="ngg:RG540_PA12560"/>
<dbReference type="Gene3D" id="3.40.50.720">
    <property type="entry name" value="NAD(P)-binding Rossmann-like Domain"/>
    <property type="match status" value="1"/>
</dbReference>
<feature type="compositionally biased region" description="Basic and acidic residues" evidence="1">
    <location>
        <begin position="1"/>
        <end position="10"/>
    </location>
</feature>
<dbReference type="eggNOG" id="COG3967">
    <property type="taxonomic scope" value="Bacteria"/>
</dbReference>